<keyword evidence="2" id="KW-0812">Transmembrane</keyword>
<feature type="compositionally biased region" description="Polar residues" evidence="1">
    <location>
        <begin position="1"/>
        <end position="29"/>
    </location>
</feature>
<keyword evidence="2" id="KW-0472">Membrane</keyword>
<evidence type="ECO:0000313" key="3">
    <source>
        <dbReference type="EMBL" id="RXW24221.1"/>
    </source>
</evidence>
<feature type="transmembrane region" description="Helical" evidence="2">
    <location>
        <begin position="520"/>
        <end position="540"/>
    </location>
</feature>
<evidence type="ECO:0000256" key="1">
    <source>
        <dbReference type="SAM" id="MobiDB-lite"/>
    </source>
</evidence>
<feature type="transmembrane region" description="Helical" evidence="2">
    <location>
        <begin position="56"/>
        <end position="78"/>
    </location>
</feature>
<reference evidence="3 4" key="1">
    <citation type="submission" date="2019-01" db="EMBL/GenBank/DDBJ databases">
        <title>Draft genome sequence of Psathyrella aberdarensis IHI B618.</title>
        <authorList>
            <person name="Buettner E."/>
            <person name="Kellner H."/>
        </authorList>
    </citation>
    <scope>NUCLEOTIDE SEQUENCE [LARGE SCALE GENOMIC DNA]</scope>
    <source>
        <strain evidence="3 4">IHI B618</strain>
    </source>
</reference>
<sequence>MPGSLASNPPNGTGSDQDSSSNGQLPKSNGDNKSKDDVVNPQGPASSTSWRILSDLFLLLCILITLSWPWVYFGIVKAKGGIQMHRRLADVYNKYPHEVASIVTLVGTVNQFAAIFLLGNAVVRFGQEKLAKSKRVTVFEFNKTAELRGTELDFFSDDPQCLSWLDTNRVRNNCDWKTFGGTQFTTCLGENQMLDVLDSGRANMLSKVIGIKNGTSSLNQLGAEDGIRFLGSAKGILPIGPNGIPAFNSLDPSLNPFEDEYTRSGMVSYNYTLSQQGLESNVSCTYDTASPIRYEAIDEVSTRIISSSGSCDPAAGLEDVLEDVGEYPTLNVNNTLTYWACKQRAPPGVLNPTYVIYLRGRVNYAKSIGNITCTVSPMRSQIFSVDYLSLPGYFVTNPATNPNPQSLQRATFARYIQHGLTGLGNLIWEGQNWSSNIVPEAVFSIATKNFNLSTFEPHPKYLELYGAMLQGILEYEATYSRLVYSLGGNPPPTCLRSITGSVTYSVRGWDISDSFTQAGLLLPMTLINLASLSLLLACFVMGKLNYQHAFDATDNIFLLTAVVKGEDGKEKRGANVEIKWGDRVVCTA</sequence>
<comment type="caution">
    <text evidence="3">The sequence shown here is derived from an EMBL/GenBank/DDBJ whole genome shotgun (WGS) entry which is preliminary data.</text>
</comment>
<dbReference type="STRING" id="2316362.A0A4Q2DWL1"/>
<dbReference type="OrthoDB" id="2991366at2759"/>
<gene>
    <name evidence="3" type="ORF">EST38_g1599</name>
</gene>
<protein>
    <submittedName>
        <fullName evidence="3">Uncharacterized protein</fullName>
    </submittedName>
</protein>
<evidence type="ECO:0000256" key="2">
    <source>
        <dbReference type="SAM" id="Phobius"/>
    </source>
</evidence>
<organism evidence="3 4">
    <name type="scientific">Candolleomyces aberdarensis</name>
    <dbReference type="NCBI Taxonomy" id="2316362"/>
    <lineage>
        <taxon>Eukaryota</taxon>
        <taxon>Fungi</taxon>
        <taxon>Dikarya</taxon>
        <taxon>Basidiomycota</taxon>
        <taxon>Agaricomycotina</taxon>
        <taxon>Agaricomycetes</taxon>
        <taxon>Agaricomycetidae</taxon>
        <taxon>Agaricales</taxon>
        <taxon>Agaricineae</taxon>
        <taxon>Psathyrellaceae</taxon>
        <taxon>Candolleomyces</taxon>
    </lineage>
</organism>
<dbReference type="EMBL" id="SDEE01000023">
    <property type="protein sequence ID" value="RXW24221.1"/>
    <property type="molecule type" value="Genomic_DNA"/>
</dbReference>
<dbReference type="AlphaFoldDB" id="A0A4Q2DWL1"/>
<feature type="region of interest" description="Disordered" evidence="1">
    <location>
        <begin position="1"/>
        <end position="46"/>
    </location>
</feature>
<dbReference type="Proteomes" id="UP000290288">
    <property type="component" value="Unassembled WGS sequence"/>
</dbReference>
<name>A0A4Q2DWL1_9AGAR</name>
<keyword evidence="2" id="KW-1133">Transmembrane helix</keyword>
<accession>A0A4Q2DWL1</accession>
<feature type="transmembrane region" description="Helical" evidence="2">
    <location>
        <begin position="99"/>
        <end position="123"/>
    </location>
</feature>
<evidence type="ECO:0000313" key="4">
    <source>
        <dbReference type="Proteomes" id="UP000290288"/>
    </source>
</evidence>
<keyword evidence="4" id="KW-1185">Reference proteome</keyword>
<proteinExistence type="predicted"/>